<dbReference type="EMBL" id="CP141614">
    <property type="protein sequence ID" value="WRP14923.1"/>
    <property type="molecule type" value="Genomic_DNA"/>
</dbReference>
<keyword evidence="1" id="KW-0805">Transcription regulation</keyword>
<protein>
    <submittedName>
        <fullName evidence="7">Crp/Fnr family transcriptional regulator</fullName>
    </submittedName>
</protein>
<feature type="domain" description="HTH crp-type" evidence="6">
    <location>
        <begin position="170"/>
        <end position="243"/>
    </location>
</feature>
<evidence type="ECO:0000256" key="1">
    <source>
        <dbReference type="ARBA" id="ARBA00023015"/>
    </source>
</evidence>
<sequence length="252" mass="27222">MPSGPEPILTGQPATGEPEAGGSYALPMTCFQRVSLFRGLPRKEMAELAGLASARRVRRGETIVGALESPGRFFVVAEGLVKVTRVAPNGREQVVRLLGPGDFFGERALFAPDPLEATAVALEPSQVCMLDLTGVRQVLQRNPEASLTMLRALAARIHELESLVERLAIHPVESRIAALLLKLARSRSAPVDGQTVTLPLAQEELAKLLGTHQETISRKLQALEAEGLIQRLGRRRIRLVDVAGLRARAGEP</sequence>
<proteinExistence type="predicted"/>
<dbReference type="InterPro" id="IPR018490">
    <property type="entry name" value="cNMP-bd_dom_sf"/>
</dbReference>
<dbReference type="Pfam" id="PF13545">
    <property type="entry name" value="HTH_Crp_2"/>
    <property type="match status" value="1"/>
</dbReference>
<dbReference type="InterPro" id="IPR036390">
    <property type="entry name" value="WH_DNA-bd_sf"/>
</dbReference>
<dbReference type="Pfam" id="PF00027">
    <property type="entry name" value="cNMP_binding"/>
    <property type="match status" value="1"/>
</dbReference>
<reference evidence="8" key="1">
    <citation type="submission" date="2023-12" db="EMBL/GenBank/DDBJ databases">
        <title>Novel isolates from deep terrestrial aquifers shed light on the physiology and ecology of the class Limnochordia.</title>
        <authorList>
            <person name="Karnachuk O.V."/>
            <person name="Lukina A.P."/>
            <person name="Avakyan M.R."/>
            <person name="Kadnikov V."/>
            <person name="Begmatov S."/>
            <person name="Beletsky A.V."/>
            <person name="Mardanov A.V."/>
            <person name="Ravin N.V."/>
        </authorList>
    </citation>
    <scope>NUCLEOTIDE SEQUENCE [LARGE SCALE GENOMIC DNA]</scope>
    <source>
        <strain evidence="8">LN</strain>
    </source>
</reference>
<evidence type="ECO:0000256" key="2">
    <source>
        <dbReference type="ARBA" id="ARBA00023125"/>
    </source>
</evidence>
<keyword evidence="3" id="KW-0804">Transcription</keyword>
<dbReference type="RefSeq" id="WP_324669310.1">
    <property type="nucleotide sequence ID" value="NZ_CP141614.1"/>
</dbReference>
<dbReference type="SMART" id="SM00100">
    <property type="entry name" value="cNMP"/>
    <property type="match status" value="1"/>
</dbReference>
<dbReference type="Gene3D" id="1.10.10.10">
    <property type="entry name" value="Winged helix-like DNA-binding domain superfamily/Winged helix DNA-binding domain"/>
    <property type="match status" value="1"/>
</dbReference>
<dbReference type="PANTHER" id="PTHR24567">
    <property type="entry name" value="CRP FAMILY TRANSCRIPTIONAL REGULATORY PROTEIN"/>
    <property type="match status" value="1"/>
</dbReference>
<dbReference type="PROSITE" id="PS50042">
    <property type="entry name" value="CNMP_BINDING_3"/>
    <property type="match status" value="1"/>
</dbReference>
<feature type="domain" description="Cyclic nucleotide-binding" evidence="5">
    <location>
        <begin position="36"/>
        <end position="156"/>
    </location>
</feature>
<dbReference type="PROSITE" id="PS51063">
    <property type="entry name" value="HTH_CRP_2"/>
    <property type="match status" value="1"/>
</dbReference>
<dbReference type="Gene3D" id="2.60.120.10">
    <property type="entry name" value="Jelly Rolls"/>
    <property type="match status" value="1"/>
</dbReference>
<gene>
    <name evidence="7" type="ORF">VLY81_01755</name>
</gene>
<dbReference type="InterPro" id="IPR036388">
    <property type="entry name" value="WH-like_DNA-bd_sf"/>
</dbReference>
<dbReference type="CDD" id="cd00092">
    <property type="entry name" value="HTH_CRP"/>
    <property type="match status" value="1"/>
</dbReference>
<dbReference type="SMART" id="SM00419">
    <property type="entry name" value="HTH_CRP"/>
    <property type="match status" value="1"/>
</dbReference>
<evidence type="ECO:0000259" key="6">
    <source>
        <dbReference type="PROSITE" id="PS51063"/>
    </source>
</evidence>
<feature type="region of interest" description="Disordered" evidence="4">
    <location>
        <begin position="1"/>
        <end position="21"/>
    </location>
</feature>
<evidence type="ECO:0000256" key="3">
    <source>
        <dbReference type="ARBA" id="ARBA00023163"/>
    </source>
</evidence>
<accession>A0ABZ1BRU1</accession>
<dbReference type="InterPro" id="IPR050397">
    <property type="entry name" value="Env_Response_Regulators"/>
</dbReference>
<dbReference type="PRINTS" id="PR00034">
    <property type="entry name" value="HTHCRP"/>
</dbReference>
<dbReference type="SUPFAM" id="SSF46785">
    <property type="entry name" value="Winged helix' DNA-binding domain"/>
    <property type="match status" value="1"/>
</dbReference>
<dbReference type="PANTHER" id="PTHR24567:SF74">
    <property type="entry name" value="HTH-TYPE TRANSCRIPTIONAL REGULATOR ARCR"/>
    <property type="match status" value="1"/>
</dbReference>
<dbReference type="Proteomes" id="UP001333102">
    <property type="component" value="Chromosome"/>
</dbReference>
<dbReference type="InterPro" id="IPR000595">
    <property type="entry name" value="cNMP-bd_dom"/>
</dbReference>
<dbReference type="InterPro" id="IPR014710">
    <property type="entry name" value="RmlC-like_jellyroll"/>
</dbReference>
<name>A0ABZ1BRU1_9FIRM</name>
<evidence type="ECO:0000256" key="4">
    <source>
        <dbReference type="SAM" id="MobiDB-lite"/>
    </source>
</evidence>
<evidence type="ECO:0000313" key="8">
    <source>
        <dbReference type="Proteomes" id="UP001333102"/>
    </source>
</evidence>
<keyword evidence="8" id="KW-1185">Reference proteome</keyword>
<dbReference type="InterPro" id="IPR012318">
    <property type="entry name" value="HTH_CRP"/>
</dbReference>
<keyword evidence="2" id="KW-0238">DNA-binding</keyword>
<evidence type="ECO:0000259" key="5">
    <source>
        <dbReference type="PROSITE" id="PS50042"/>
    </source>
</evidence>
<dbReference type="SUPFAM" id="SSF51206">
    <property type="entry name" value="cAMP-binding domain-like"/>
    <property type="match status" value="1"/>
</dbReference>
<evidence type="ECO:0000313" key="7">
    <source>
        <dbReference type="EMBL" id="WRP14923.1"/>
    </source>
</evidence>
<dbReference type="CDD" id="cd00038">
    <property type="entry name" value="CAP_ED"/>
    <property type="match status" value="1"/>
</dbReference>
<organism evidence="7 8">
    <name type="scientific">Geochorda subterranea</name>
    <dbReference type="NCBI Taxonomy" id="3109564"/>
    <lineage>
        <taxon>Bacteria</taxon>
        <taxon>Bacillati</taxon>
        <taxon>Bacillota</taxon>
        <taxon>Limnochordia</taxon>
        <taxon>Limnochordales</taxon>
        <taxon>Geochordaceae</taxon>
        <taxon>Geochorda</taxon>
    </lineage>
</organism>